<keyword evidence="2" id="KW-1185">Reference proteome</keyword>
<dbReference type="EMBL" id="JAVREJ010000003">
    <property type="protein sequence ID" value="MDT0349035.1"/>
    <property type="molecule type" value="Genomic_DNA"/>
</dbReference>
<proteinExistence type="predicted"/>
<comment type="caution">
    <text evidence="1">The sequence shown here is derived from an EMBL/GenBank/DDBJ whole genome shotgun (WGS) entry which is preliminary data.</text>
</comment>
<dbReference type="RefSeq" id="WP_311555426.1">
    <property type="nucleotide sequence ID" value="NZ_JAVREJ010000003.1"/>
</dbReference>
<evidence type="ECO:0000313" key="2">
    <source>
        <dbReference type="Proteomes" id="UP001183202"/>
    </source>
</evidence>
<accession>A0ABU2N560</accession>
<gene>
    <name evidence="1" type="ORF">RM445_05790</name>
</gene>
<dbReference type="Proteomes" id="UP001183202">
    <property type="component" value="Unassembled WGS sequence"/>
</dbReference>
<organism evidence="1 2">
    <name type="scientific">Pseudonocardia charpentierae</name>
    <dbReference type="NCBI Taxonomy" id="3075545"/>
    <lineage>
        <taxon>Bacteria</taxon>
        <taxon>Bacillati</taxon>
        <taxon>Actinomycetota</taxon>
        <taxon>Actinomycetes</taxon>
        <taxon>Pseudonocardiales</taxon>
        <taxon>Pseudonocardiaceae</taxon>
        <taxon>Pseudonocardia</taxon>
    </lineage>
</organism>
<evidence type="ECO:0000313" key="1">
    <source>
        <dbReference type="EMBL" id="MDT0349035.1"/>
    </source>
</evidence>
<name>A0ABU2N560_9PSEU</name>
<sequence length="32" mass="3285">MVRAVTWVVSDDAAFVHGAVLAIDGGISGTRL</sequence>
<evidence type="ECO:0008006" key="3">
    <source>
        <dbReference type="Google" id="ProtNLM"/>
    </source>
</evidence>
<reference evidence="2" key="1">
    <citation type="submission" date="2023-07" db="EMBL/GenBank/DDBJ databases">
        <title>30 novel species of actinomycetes from the DSMZ collection.</title>
        <authorList>
            <person name="Nouioui I."/>
        </authorList>
    </citation>
    <scope>NUCLEOTIDE SEQUENCE [LARGE SCALE GENOMIC DNA]</scope>
    <source>
        <strain evidence="2">DSM 45834</strain>
    </source>
</reference>
<protein>
    <recommendedName>
        <fullName evidence="3">Enoyl-ACP reductase-like protein</fullName>
    </recommendedName>
</protein>